<protein>
    <submittedName>
        <fullName evidence="2 3">Uncharacterized protein</fullName>
    </submittedName>
</protein>
<name>J3NL46_GAET3</name>
<evidence type="ECO:0000256" key="1">
    <source>
        <dbReference type="SAM" id="MobiDB-lite"/>
    </source>
</evidence>
<evidence type="ECO:0000313" key="3">
    <source>
        <dbReference type="EnsemblFungi" id="EJT82013"/>
    </source>
</evidence>
<dbReference type="EMBL" id="GL385395">
    <property type="protein sequence ID" value="EJT82013.1"/>
    <property type="molecule type" value="Genomic_DNA"/>
</dbReference>
<organism evidence="2">
    <name type="scientific">Gaeumannomyces tritici (strain R3-111a-1)</name>
    <name type="common">Wheat and barley take-all root rot fungus</name>
    <name type="synonym">Gaeumannomyces graminis var. tritici</name>
    <dbReference type="NCBI Taxonomy" id="644352"/>
    <lineage>
        <taxon>Eukaryota</taxon>
        <taxon>Fungi</taxon>
        <taxon>Dikarya</taxon>
        <taxon>Ascomycota</taxon>
        <taxon>Pezizomycotina</taxon>
        <taxon>Sordariomycetes</taxon>
        <taxon>Sordariomycetidae</taxon>
        <taxon>Magnaporthales</taxon>
        <taxon>Magnaporthaceae</taxon>
        <taxon>Gaeumannomyces</taxon>
    </lineage>
</organism>
<dbReference type="VEuPathDB" id="FungiDB:GGTG_01987"/>
<accession>J3NL46</accession>
<reference evidence="2" key="3">
    <citation type="submission" date="2010-09" db="EMBL/GenBank/DDBJ databases">
        <title>Annotation of Gaeumannomyces graminis var. tritici R3-111a-1.</title>
        <authorList>
            <consortium name="The Broad Institute Genome Sequencing Platform"/>
            <person name="Ma L.-J."/>
            <person name="Dead R."/>
            <person name="Young S.K."/>
            <person name="Zeng Q."/>
            <person name="Gargeya S."/>
            <person name="Fitzgerald M."/>
            <person name="Haas B."/>
            <person name="Abouelleil A."/>
            <person name="Alvarado L."/>
            <person name="Arachchi H.M."/>
            <person name="Berlin A."/>
            <person name="Brown A."/>
            <person name="Chapman S.B."/>
            <person name="Chen Z."/>
            <person name="Dunbar C."/>
            <person name="Freedman E."/>
            <person name="Gearin G."/>
            <person name="Gellesch M."/>
            <person name="Goldberg J."/>
            <person name="Griggs A."/>
            <person name="Gujja S."/>
            <person name="Heiman D."/>
            <person name="Howarth C."/>
            <person name="Larson L."/>
            <person name="Lui A."/>
            <person name="MacDonald P.J.P."/>
            <person name="Mehta T."/>
            <person name="Montmayeur A."/>
            <person name="Murphy C."/>
            <person name="Neiman D."/>
            <person name="Pearson M."/>
            <person name="Priest M."/>
            <person name="Roberts A."/>
            <person name="Saif S."/>
            <person name="Shea T."/>
            <person name="Shenoy N."/>
            <person name="Sisk P."/>
            <person name="Stolte C."/>
            <person name="Sykes S."/>
            <person name="Yandava C."/>
            <person name="Wortman J."/>
            <person name="Nusbaum C."/>
            <person name="Birren B."/>
        </authorList>
    </citation>
    <scope>NUCLEOTIDE SEQUENCE</scope>
    <source>
        <strain evidence="2">R3-111a-1</strain>
    </source>
</reference>
<sequence length="114" mass="12827">MVAKSEAAWRSHQSVGCLHERPLRIQHGVGGSDSREQRRRSGKKRAARPHLFAAPPYGSHGEKRKTPQRDGFSPGNHQPHEMSWGDFADGEPIGLGPLVARRRQFYSERAEEYG</sequence>
<proteinExistence type="predicted"/>
<dbReference type="HOGENOM" id="CLU_2121235_0_0_1"/>
<reference evidence="3" key="4">
    <citation type="journal article" date="2015" name="G3 (Bethesda)">
        <title>Genome sequences of three phytopathogenic species of the Magnaporthaceae family of fungi.</title>
        <authorList>
            <person name="Okagaki L.H."/>
            <person name="Nunes C.C."/>
            <person name="Sailsbery J."/>
            <person name="Clay B."/>
            <person name="Brown D."/>
            <person name="John T."/>
            <person name="Oh Y."/>
            <person name="Young N."/>
            <person name="Fitzgerald M."/>
            <person name="Haas B.J."/>
            <person name="Zeng Q."/>
            <person name="Young S."/>
            <person name="Adiconis X."/>
            <person name="Fan L."/>
            <person name="Levin J.Z."/>
            <person name="Mitchell T.K."/>
            <person name="Okubara P.A."/>
            <person name="Farman M.L."/>
            <person name="Kohn L.M."/>
            <person name="Birren B."/>
            <person name="Ma L.-J."/>
            <person name="Dean R.A."/>
        </authorList>
    </citation>
    <scope>NUCLEOTIDE SEQUENCE</scope>
    <source>
        <strain evidence="3">R3-111a-1</strain>
    </source>
</reference>
<dbReference type="EnsemblFungi" id="EJT82013">
    <property type="protein sequence ID" value="EJT82013"/>
    <property type="gene ID" value="GGTG_01987"/>
</dbReference>
<reference evidence="3" key="5">
    <citation type="submission" date="2018-04" db="UniProtKB">
        <authorList>
            <consortium name="EnsemblFungi"/>
        </authorList>
    </citation>
    <scope>IDENTIFICATION</scope>
    <source>
        <strain evidence="3">R3-111a-1</strain>
    </source>
</reference>
<keyword evidence="4" id="KW-1185">Reference proteome</keyword>
<evidence type="ECO:0000313" key="2">
    <source>
        <dbReference type="EMBL" id="EJT82013.1"/>
    </source>
</evidence>
<dbReference type="AlphaFoldDB" id="J3NL46"/>
<gene>
    <name evidence="3" type="primary">20342445</name>
    <name evidence="2" type="ORF">GGTG_01987</name>
</gene>
<reference evidence="4" key="1">
    <citation type="submission" date="2010-07" db="EMBL/GenBank/DDBJ databases">
        <title>The genome sequence of Gaeumannomyces graminis var. tritici strain R3-111a-1.</title>
        <authorList>
            <consortium name="The Broad Institute Genome Sequencing Platform"/>
            <person name="Ma L.-J."/>
            <person name="Dead R."/>
            <person name="Young S."/>
            <person name="Zeng Q."/>
            <person name="Koehrsen M."/>
            <person name="Alvarado L."/>
            <person name="Berlin A."/>
            <person name="Chapman S.B."/>
            <person name="Chen Z."/>
            <person name="Freedman E."/>
            <person name="Gellesch M."/>
            <person name="Goldberg J."/>
            <person name="Griggs A."/>
            <person name="Gujja S."/>
            <person name="Heilman E.R."/>
            <person name="Heiman D."/>
            <person name="Hepburn T."/>
            <person name="Howarth C."/>
            <person name="Jen D."/>
            <person name="Larson L."/>
            <person name="Mehta T."/>
            <person name="Neiman D."/>
            <person name="Pearson M."/>
            <person name="Roberts A."/>
            <person name="Saif S."/>
            <person name="Shea T."/>
            <person name="Shenoy N."/>
            <person name="Sisk P."/>
            <person name="Stolte C."/>
            <person name="Sykes S."/>
            <person name="Walk T."/>
            <person name="White J."/>
            <person name="Yandava C."/>
            <person name="Haas B."/>
            <person name="Nusbaum C."/>
            <person name="Birren B."/>
        </authorList>
    </citation>
    <scope>NUCLEOTIDE SEQUENCE [LARGE SCALE GENOMIC DNA]</scope>
    <source>
        <strain evidence="4">R3-111a-1</strain>
    </source>
</reference>
<reference evidence="2" key="2">
    <citation type="submission" date="2010-07" db="EMBL/GenBank/DDBJ databases">
        <authorList>
            <consortium name="The Broad Institute Genome Sequencing Platform"/>
            <consortium name="Broad Institute Genome Sequencing Center for Infectious Disease"/>
            <person name="Ma L.-J."/>
            <person name="Dead R."/>
            <person name="Young S."/>
            <person name="Zeng Q."/>
            <person name="Koehrsen M."/>
            <person name="Alvarado L."/>
            <person name="Berlin A."/>
            <person name="Chapman S.B."/>
            <person name="Chen Z."/>
            <person name="Freedman E."/>
            <person name="Gellesch M."/>
            <person name="Goldberg J."/>
            <person name="Griggs A."/>
            <person name="Gujja S."/>
            <person name="Heilman E.R."/>
            <person name="Heiman D."/>
            <person name="Hepburn T."/>
            <person name="Howarth C."/>
            <person name="Jen D."/>
            <person name="Larson L."/>
            <person name="Mehta T."/>
            <person name="Neiman D."/>
            <person name="Pearson M."/>
            <person name="Roberts A."/>
            <person name="Saif S."/>
            <person name="Shea T."/>
            <person name="Shenoy N."/>
            <person name="Sisk P."/>
            <person name="Stolte C."/>
            <person name="Sykes S."/>
            <person name="Walk T."/>
            <person name="White J."/>
            <person name="Yandava C."/>
            <person name="Haas B."/>
            <person name="Nusbaum C."/>
            <person name="Birren B."/>
        </authorList>
    </citation>
    <scope>NUCLEOTIDE SEQUENCE</scope>
    <source>
        <strain evidence="2">R3-111a-1</strain>
    </source>
</reference>
<feature type="region of interest" description="Disordered" evidence="1">
    <location>
        <begin position="1"/>
        <end position="90"/>
    </location>
</feature>
<dbReference type="RefSeq" id="XP_009218022.1">
    <property type="nucleotide sequence ID" value="XM_009219758.1"/>
</dbReference>
<dbReference type="Proteomes" id="UP000006039">
    <property type="component" value="Unassembled WGS sequence"/>
</dbReference>
<dbReference type="GeneID" id="20342445"/>
<evidence type="ECO:0000313" key="4">
    <source>
        <dbReference type="Proteomes" id="UP000006039"/>
    </source>
</evidence>
<feature type="compositionally biased region" description="Basic residues" evidence="1">
    <location>
        <begin position="37"/>
        <end position="48"/>
    </location>
</feature>